<evidence type="ECO:0000256" key="6">
    <source>
        <dbReference type="ARBA" id="ARBA00022970"/>
    </source>
</evidence>
<dbReference type="InterPro" id="IPR004685">
    <property type="entry name" value="Brnchd-chn_aa_trnsp_Livcs"/>
</dbReference>
<feature type="transmembrane region" description="Helical" evidence="9">
    <location>
        <begin position="12"/>
        <end position="33"/>
    </location>
</feature>
<feature type="transmembrane region" description="Helical" evidence="9">
    <location>
        <begin position="88"/>
        <end position="105"/>
    </location>
</feature>
<feature type="transmembrane region" description="Helical" evidence="9">
    <location>
        <begin position="318"/>
        <end position="339"/>
    </location>
</feature>
<comment type="function">
    <text evidence="9">Component of the transport system for branched-chain amino acids.</text>
</comment>
<reference evidence="10" key="1">
    <citation type="submission" date="2019-11" db="EMBL/GenBank/DDBJ databases">
        <authorList>
            <person name="Feng L."/>
        </authorList>
    </citation>
    <scope>NUCLEOTIDE SEQUENCE</scope>
    <source>
        <strain evidence="10">IbartlettiiLFYP30</strain>
    </source>
</reference>
<feature type="transmembrane region" description="Helical" evidence="9">
    <location>
        <begin position="45"/>
        <end position="68"/>
    </location>
</feature>
<keyword evidence="8 9" id="KW-0472">Membrane</keyword>
<evidence type="ECO:0000256" key="3">
    <source>
        <dbReference type="ARBA" id="ARBA00022448"/>
    </source>
</evidence>
<feature type="transmembrane region" description="Helical" evidence="9">
    <location>
        <begin position="345"/>
        <end position="366"/>
    </location>
</feature>
<comment type="subcellular location">
    <subcellularLocation>
        <location evidence="1 9">Cell membrane</location>
        <topology evidence="1 9">Multi-pass membrane protein</topology>
    </subcellularLocation>
</comment>
<feature type="transmembrane region" description="Helical" evidence="9">
    <location>
        <begin position="238"/>
        <end position="261"/>
    </location>
</feature>
<feature type="transmembrane region" description="Helical" evidence="9">
    <location>
        <begin position="197"/>
        <end position="218"/>
    </location>
</feature>
<dbReference type="AlphaFoldDB" id="A0A6N3CCR4"/>
<feature type="transmembrane region" description="Helical" evidence="9">
    <location>
        <begin position="125"/>
        <end position="143"/>
    </location>
</feature>
<feature type="transmembrane region" description="Helical" evidence="9">
    <location>
        <begin position="155"/>
        <end position="177"/>
    </location>
</feature>
<evidence type="ECO:0000256" key="7">
    <source>
        <dbReference type="ARBA" id="ARBA00022989"/>
    </source>
</evidence>
<keyword evidence="6 9" id="KW-0029">Amino-acid transport</keyword>
<keyword evidence="3 9" id="KW-0813">Transport</keyword>
<protein>
    <recommendedName>
        <fullName evidence="9">Branched-chain amino acid transport system carrier protein</fullName>
    </recommendedName>
</protein>
<dbReference type="Pfam" id="PF05525">
    <property type="entry name" value="Branch_AA_trans"/>
    <property type="match status" value="1"/>
</dbReference>
<dbReference type="PANTHER" id="PTHR30588">
    <property type="entry name" value="BRANCHED-CHAIN AMINO ACID TRANSPORT SYSTEM 2 CARRIER PROTEIN"/>
    <property type="match status" value="1"/>
</dbReference>
<dbReference type="RefSeq" id="WP_024037799.1">
    <property type="nucleotide sequence ID" value="NZ_CACRUE010000026.1"/>
</dbReference>
<dbReference type="PANTHER" id="PTHR30588:SF0">
    <property type="entry name" value="BRANCHED-CHAIN AMINO ACID PERMEASE BRNQ"/>
    <property type="match status" value="1"/>
</dbReference>
<dbReference type="GO" id="GO:0005886">
    <property type="term" value="C:plasma membrane"/>
    <property type="evidence" value="ECO:0007669"/>
    <property type="project" value="UniProtKB-SubCell"/>
</dbReference>
<keyword evidence="5 9" id="KW-0812">Transmembrane</keyword>
<keyword evidence="4" id="KW-1003">Cell membrane</keyword>
<gene>
    <name evidence="10" type="primary">brnQ_2</name>
    <name evidence="10" type="ORF">IBLFYP30_01832</name>
</gene>
<accession>A0A6N3CCR4</accession>
<evidence type="ECO:0000256" key="2">
    <source>
        <dbReference type="ARBA" id="ARBA00008540"/>
    </source>
</evidence>
<dbReference type="GO" id="GO:0015190">
    <property type="term" value="F:L-leucine transmembrane transporter activity"/>
    <property type="evidence" value="ECO:0007669"/>
    <property type="project" value="TreeGrafter"/>
</dbReference>
<organism evidence="10">
    <name type="scientific">Intestinibacter bartlettii</name>
    <dbReference type="NCBI Taxonomy" id="261299"/>
    <lineage>
        <taxon>Bacteria</taxon>
        <taxon>Bacillati</taxon>
        <taxon>Bacillota</taxon>
        <taxon>Clostridia</taxon>
        <taxon>Peptostreptococcales</taxon>
        <taxon>Peptostreptococcaceae</taxon>
        <taxon>Intestinibacter</taxon>
    </lineage>
</organism>
<sequence>MNKTNLNEKSKMDFMVIGFAIFSMLFGAGNLIFPPFLGFMTGSAWIVGFIGYVLADIILGVSGIMTSLDHDYEKDGAVSISSRVDKRIGLLLGLTMITCIGPAVVIPRTAATTFEISILPLLPNFNPLVFSIIFFLIVIALTITKSKVVDVIGKVLTPILLVSLAILIIKGIATPIGDMSQVPQIENNVFAEGIAQGYQTMDALGAVALAALVMNSIISKGYTNRAEKRKILIKSNAVAAIFLILVYGGLCYIGATASTSLDPEIGQTLLLTTLTHLIMGYWGKVLLAIIVFFACLTTAVGLTSVAAEYYEEVSKGRLSYKVLVVAICAISTVISTVGVSDIIKVAGPLLDIIYPVAVTLIVLTLMSNKIKSNAVFNISAIVACLFGVMNVLKVGFIQSLPLAEVGLSWVIPVLIVSVISIVVTSSKSNKGEKLKDTQIS</sequence>
<feature type="transmembrane region" description="Helical" evidence="9">
    <location>
        <begin position="406"/>
        <end position="425"/>
    </location>
</feature>
<evidence type="ECO:0000313" key="10">
    <source>
        <dbReference type="EMBL" id="VYU13832.1"/>
    </source>
</evidence>
<evidence type="ECO:0000256" key="5">
    <source>
        <dbReference type="ARBA" id="ARBA00022692"/>
    </source>
</evidence>
<dbReference type="NCBIfam" id="TIGR00796">
    <property type="entry name" value="livcs"/>
    <property type="match status" value="1"/>
</dbReference>
<dbReference type="GO" id="GO:0005304">
    <property type="term" value="F:L-valine transmembrane transporter activity"/>
    <property type="evidence" value="ECO:0007669"/>
    <property type="project" value="TreeGrafter"/>
</dbReference>
<dbReference type="GO" id="GO:0015820">
    <property type="term" value="P:L-leucine transport"/>
    <property type="evidence" value="ECO:0007669"/>
    <property type="project" value="TreeGrafter"/>
</dbReference>
<proteinExistence type="inferred from homology"/>
<name>A0A6N3CCR4_9FIRM</name>
<comment type="similarity">
    <text evidence="2 9">Belongs to the branched chain amino acid transporter family.</text>
</comment>
<dbReference type="GO" id="GO:0015188">
    <property type="term" value="F:L-isoleucine transmembrane transporter activity"/>
    <property type="evidence" value="ECO:0007669"/>
    <property type="project" value="TreeGrafter"/>
</dbReference>
<evidence type="ECO:0000256" key="9">
    <source>
        <dbReference type="RuleBase" id="RU362122"/>
    </source>
</evidence>
<evidence type="ECO:0000256" key="8">
    <source>
        <dbReference type="ARBA" id="ARBA00023136"/>
    </source>
</evidence>
<keyword evidence="7 9" id="KW-1133">Transmembrane helix</keyword>
<dbReference type="EMBL" id="CACRUE010000026">
    <property type="protein sequence ID" value="VYU13832.1"/>
    <property type="molecule type" value="Genomic_DNA"/>
</dbReference>
<evidence type="ECO:0000256" key="1">
    <source>
        <dbReference type="ARBA" id="ARBA00004651"/>
    </source>
</evidence>
<dbReference type="GO" id="GO:0015818">
    <property type="term" value="P:isoleucine transport"/>
    <property type="evidence" value="ECO:0007669"/>
    <property type="project" value="TreeGrafter"/>
</dbReference>
<evidence type="ECO:0000256" key="4">
    <source>
        <dbReference type="ARBA" id="ARBA00022475"/>
    </source>
</evidence>
<feature type="transmembrane region" description="Helical" evidence="9">
    <location>
        <begin position="378"/>
        <end position="400"/>
    </location>
</feature>
<feature type="transmembrane region" description="Helical" evidence="9">
    <location>
        <begin position="281"/>
        <end position="306"/>
    </location>
</feature>